<reference evidence="9" key="1">
    <citation type="submission" date="2020-03" db="EMBL/GenBank/DDBJ databases">
        <title>Studies in the Genomics of Life Span.</title>
        <authorList>
            <person name="Glass D."/>
        </authorList>
    </citation>
    <scope>NUCLEOTIDE SEQUENCE</scope>
    <source>
        <strain evidence="9">LTLLF</strain>
        <tissue evidence="9">Muscle</tissue>
    </source>
</reference>
<organism evidence="9 10">
    <name type="scientific">Microtus ochrogaster</name>
    <name type="common">Prairie vole</name>
    <dbReference type="NCBI Taxonomy" id="79684"/>
    <lineage>
        <taxon>Eukaryota</taxon>
        <taxon>Metazoa</taxon>
        <taxon>Chordata</taxon>
        <taxon>Craniata</taxon>
        <taxon>Vertebrata</taxon>
        <taxon>Euteleostomi</taxon>
        <taxon>Mammalia</taxon>
        <taxon>Eutheria</taxon>
        <taxon>Euarchontoglires</taxon>
        <taxon>Glires</taxon>
        <taxon>Rodentia</taxon>
        <taxon>Myomorpha</taxon>
        <taxon>Muroidea</taxon>
        <taxon>Cricetidae</taxon>
        <taxon>Arvicolinae</taxon>
        <taxon>Microtus</taxon>
    </lineage>
</organism>
<evidence type="ECO:0000259" key="7">
    <source>
        <dbReference type="Pfam" id="PF08729"/>
    </source>
</evidence>
<feature type="region of interest" description="Disordered" evidence="6">
    <location>
        <begin position="163"/>
        <end position="217"/>
    </location>
</feature>
<feature type="region of interest" description="Disordered" evidence="6">
    <location>
        <begin position="871"/>
        <end position="1049"/>
    </location>
</feature>
<evidence type="ECO:0000256" key="2">
    <source>
        <dbReference type="ARBA" id="ARBA00009911"/>
    </source>
</evidence>
<feature type="domain" description="Hpc2-related" evidence="7">
    <location>
        <begin position="110"/>
        <end position="160"/>
    </location>
</feature>
<comment type="similarity">
    <text evidence="2">Belongs to the ubinuclein family.</text>
</comment>
<keyword evidence="3" id="KW-0597">Phosphoprotein</keyword>
<feature type="region of interest" description="Disordered" evidence="6">
    <location>
        <begin position="530"/>
        <end position="581"/>
    </location>
</feature>
<dbReference type="EMBL" id="JAATJU010022600">
    <property type="protein sequence ID" value="KAH0510179.1"/>
    <property type="molecule type" value="Genomic_DNA"/>
</dbReference>
<feature type="compositionally biased region" description="Polar residues" evidence="6">
    <location>
        <begin position="923"/>
        <end position="998"/>
    </location>
</feature>
<feature type="compositionally biased region" description="Basic residues" evidence="6">
    <location>
        <begin position="1589"/>
        <end position="1642"/>
    </location>
</feature>
<evidence type="ECO:0000256" key="5">
    <source>
        <dbReference type="SAM" id="Coils"/>
    </source>
</evidence>
<feature type="compositionally biased region" description="Polar residues" evidence="6">
    <location>
        <begin position="748"/>
        <end position="763"/>
    </location>
</feature>
<feature type="compositionally biased region" description="Basic and acidic residues" evidence="6">
    <location>
        <begin position="538"/>
        <end position="549"/>
    </location>
</feature>
<feature type="coiled-coil region" evidence="5">
    <location>
        <begin position="1443"/>
        <end position="1503"/>
    </location>
</feature>
<dbReference type="PANTHER" id="PTHR21669:SF10">
    <property type="entry name" value="UBINUCLEIN-2"/>
    <property type="match status" value="1"/>
</dbReference>
<dbReference type="PANTHER" id="PTHR21669">
    <property type="entry name" value="CAPZ-INTERACTING PROTEIN AND RELATED PROTEINS"/>
    <property type="match status" value="1"/>
</dbReference>
<feature type="compositionally biased region" description="Basic and acidic residues" evidence="6">
    <location>
        <begin position="1693"/>
        <end position="1708"/>
    </location>
</feature>
<dbReference type="Proteomes" id="UP000710432">
    <property type="component" value="Unassembled WGS sequence"/>
</dbReference>
<evidence type="ECO:0000256" key="1">
    <source>
        <dbReference type="ARBA" id="ARBA00005655"/>
    </source>
</evidence>
<keyword evidence="4" id="KW-0539">Nucleus</keyword>
<dbReference type="Pfam" id="PF08729">
    <property type="entry name" value="HUN"/>
    <property type="match status" value="1"/>
</dbReference>
<feature type="compositionally biased region" description="Polar residues" evidence="6">
    <location>
        <begin position="905"/>
        <end position="914"/>
    </location>
</feature>
<dbReference type="CDD" id="cd20271">
    <property type="entry name" value="Complex1_LYR_FMC1"/>
    <property type="match status" value="1"/>
</dbReference>
<feature type="compositionally biased region" description="Pro residues" evidence="6">
    <location>
        <begin position="1298"/>
        <end position="1310"/>
    </location>
</feature>
<evidence type="ECO:0000256" key="3">
    <source>
        <dbReference type="ARBA" id="ARBA00022553"/>
    </source>
</evidence>
<name>A0A8J6GF55_MICOH</name>
<dbReference type="Pfam" id="PF14075">
    <property type="entry name" value="UBN_AB"/>
    <property type="match status" value="1"/>
</dbReference>
<keyword evidence="4" id="KW-0507">mRNA processing</keyword>
<feature type="compositionally biased region" description="Low complexity" evidence="6">
    <location>
        <begin position="714"/>
        <end position="744"/>
    </location>
</feature>
<dbReference type="InterPro" id="IPR014840">
    <property type="entry name" value="HRD"/>
</dbReference>
<feature type="compositionally biased region" description="Basic and acidic residues" evidence="6">
    <location>
        <begin position="1658"/>
        <end position="1680"/>
    </location>
</feature>
<feature type="compositionally biased region" description="Basic and acidic residues" evidence="6">
    <location>
        <begin position="490"/>
        <end position="500"/>
    </location>
</feature>
<evidence type="ECO:0000256" key="6">
    <source>
        <dbReference type="SAM" id="MobiDB-lite"/>
    </source>
</evidence>
<evidence type="ECO:0000313" key="10">
    <source>
        <dbReference type="Proteomes" id="UP000710432"/>
    </source>
</evidence>
<feature type="compositionally biased region" description="Pro residues" evidence="6">
    <location>
        <begin position="880"/>
        <end position="894"/>
    </location>
</feature>
<feature type="compositionally biased region" description="Low complexity" evidence="6">
    <location>
        <begin position="555"/>
        <end position="580"/>
    </location>
</feature>
<keyword evidence="4" id="KW-0508">mRNA splicing</keyword>
<keyword evidence="5" id="KW-0175">Coiled coil</keyword>
<feature type="compositionally biased region" description="Polar residues" evidence="6">
    <location>
        <begin position="1008"/>
        <end position="1019"/>
    </location>
</feature>
<feature type="region of interest" description="Disordered" evidence="6">
    <location>
        <begin position="1289"/>
        <end position="1330"/>
    </location>
</feature>
<feature type="compositionally biased region" description="Basic and acidic residues" evidence="6">
    <location>
        <begin position="1566"/>
        <end position="1588"/>
    </location>
</feature>
<comment type="subunit">
    <text evidence="4">May interact with SFRS1 and form homodimers. Interacts with JMJD6. Interacts with RBM25. Interacts with RSRC1 (via Arg/Ser-rich domain). Interacts with RRP1B.</text>
</comment>
<feature type="region of interest" description="Disordered" evidence="6">
    <location>
        <begin position="1566"/>
        <end position="1708"/>
    </location>
</feature>
<sequence>MALQREPPRPEPPPPPPSLQTAPPRDSAARAEPPPRPPKETVRLELVLKDPTDESCVEFSYPELLLCGEQRKKLVHAEDPFDDEHKERQEVEMLAKKFEMKYGGKARKHRKDRLQDLIDIGFGYDETDPFIDNSEAYDELVPASLTTKYGGFYINTGTLQFRQTSDTEEDDITDNQKHKPPKVPKIKEDDIEVKKRKRKEEGEKEKKPRKKVPKQMGVVALNSHKSEKKKKRYKDSLSLAAMIRKFQKEKDALKKESNPKVPVTLTTSSLTKPSCAAATALGDDISDLGLNSADPDLPIFVSTNEHELFQEAENALEMLDDFDFDRLLDAASDGSPLSESGGENGNTTQPTLTSQVLPKVVPTLPDGLPVLLEKRIEDLRVAAKLFDEEGRKKFFTQDMNNILLDIELQLQELGPVIRSGVYSHLEAFVPCNKETLVKRLKKLHLNVQDDRLREPLQKLKLAVSNVMPEQLFKYQEDCQARSQAKCAKVQADEEREKNGSEDDDEEKPGKRVIGPRKKFHWDDTIRAKKKVIPASKPKVKECSPKKDPKAPASLVASVGGPSTSSSTSIIASASSSSAPAQETICLDDSLDEDLPFHSSSLDLVSEALAAINNGNKGPSVGSRLNVPTTKPRPGLREEKLASIMSKLPLATPKKLDSTQTAHSSSLIAGHTGPVPKKPQDLAHTGISSGLIAGSSIQNPKVSLEPLPARLLQQGLQRSSQIHASSSSQTHVSSSQAQVAASSHALGTSEAQDASPLTQATKVHQHSAVQQNYVSPLQATISKSQTNPVVKLSNNPQLSCSSQLLKTSDKPLMYHRLPLSTPSPGNGSQGPHPLVSRTAPSTTTSSNYLAKAMVSQISTQGFKSPFSMAASPKLAASPKPATSPKPLSSPKPSASPKPSLSAKPSVSTKLISKSNPAPKPAVCPTSSSPNTLVAQSIHPSSNNPVHKQPSGMNISRQSPTLNLLPSNRTSGLPSTKTLQTPSKLTNSSSTGTVGKNSLSGIPMNVPASRGSNLNSSGANRTSLSGGTGSGTQGATKPLSTPHRPTSASGSSVVTASVQSNMVEVCSLPLKLLGESCPHYLNSDNQLAHAATNRFSPECQRPPASGCPKRRRRKVLRESLPLRFSSQRAPGVSLARRRTVDGAVERTGAAVPASEASRGTRLAKDRRMAALGSPARTLRGLLRELRYLNAATGRPYRDTAAYRYLVKAFRAHRVTSEKLCRAQHELHFQAATYLCLLRSIRQHVALHQEFHGKGLKSYSTLPEWARKSEEEILVAQTSLIVLCLELKGPRGRGGHRDSAAPPPPLPLVPPPARARSAPHPRPLSRPPARSAAAMSAQAQMRAMLDQLMGTSRDGDTTRQRIKFSDDRVCKSHLLNCCPHDVLSGTRMDLGECLKVHDLALRADYEIASKEQDFFFELDAMDHLQSFIADCDRRTEVSKKRLAETQEEISAEVAAKAERVHELNEEIGKLLAKVEQLGAEGNVEESQKVMDEVEKARAKKREAEEVYRNSMPASSFQQQKLRVCEVCSAYLGLHDNDRRLADHFGGKLHLGFIEIREKLEELKRVVAEKQEKRNQERLKRREEREREEREKLRRSRSREHRRHRSRSMSRERKRRTRSKSREKRHRHRSRSSSRSRSRSHQRSRHSSRDRSRERSKRRSSKERFRDQDLASRDRDRSPRDRDRKDKKRSYESANGRSEDRRSSEEREAGEI</sequence>
<protein>
    <recommendedName>
        <fullName evidence="4">Luc7-like protein</fullName>
    </recommendedName>
</protein>
<gene>
    <name evidence="9" type="ORF">LTLLF_155615</name>
</gene>
<comment type="subcellular location">
    <subcellularLocation>
        <location evidence="4">Nucleus speckle</location>
    </subcellularLocation>
</comment>
<feature type="compositionally biased region" description="Polar residues" evidence="6">
    <location>
        <begin position="657"/>
        <end position="666"/>
    </location>
</feature>
<feature type="region of interest" description="Disordered" evidence="6">
    <location>
        <begin position="333"/>
        <end position="352"/>
    </location>
</feature>
<dbReference type="InterPro" id="IPR026947">
    <property type="entry name" value="UBN_middle_dom"/>
</dbReference>
<feature type="region of interest" description="Disordered" evidence="6">
    <location>
        <begin position="650"/>
        <end position="683"/>
    </location>
</feature>
<accession>A0A8J6GF55</accession>
<comment type="similarity">
    <text evidence="1 4">Belongs to the Luc7 family.</text>
</comment>
<feature type="domain" description="Ubinuclein middle" evidence="8">
    <location>
        <begin position="364"/>
        <end position="527"/>
    </location>
</feature>
<feature type="compositionally biased region" description="Low complexity" evidence="6">
    <location>
        <begin position="895"/>
        <end position="904"/>
    </location>
</feature>
<feature type="region of interest" description="Disordered" evidence="6">
    <location>
        <begin position="813"/>
        <end position="841"/>
    </location>
</feature>
<dbReference type="GO" id="GO:0003729">
    <property type="term" value="F:mRNA binding"/>
    <property type="evidence" value="ECO:0007669"/>
    <property type="project" value="UniProtKB-UniRule"/>
</dbReference>
<dbReference type="GO" id="GO:0005685">
    <property type="term" value="C:U1 snRNP"/>
    <property type="evidence" value="ECO:0007669"/>
    <property type="project" value="InterPro"/>
</dbReference>
<feature type="region of interest" description="Disordered" evidence="6">
    <location>
        <begin position="1"/>
        <end position="43"/>
    </location>
</feature>
<feature type="region of interest" description="Disordered" evidence="6">
    <location>
        <begin position="612"/>
        <end position="636"/>
    </location>
</feature>
<feature type="region of interest" description="Disordered" evidence="6">
    <location>
        <begin position="714"/>
        <end position="763"/>
    </location>
</feature>
<comment type="function">
    <text evidence="4">Binds cAMP regulatory element DNA sequence. Plays a role in RNA splicing.</text>
</comment>
<evidence type="ECO:0000256" key="4">
    <source>
        <dbReference type="RuleBase" id="RU369106"/>
    </source>
</evidence>
<evidence type="ECO:0000313" key="9">
    <source>
        <dbReference type="EMBL" id="KAH0510179.1"/>
    </source>
</evidence>
<feature type="region of interest" description="Disordered" evidence="6">
    <location>
        <begin position="489"/>
        <end position="517"/>
    </location>
</feature>
<proteinExistence type="inferred from homology"/>
<comment type="caution">
    <text evidence="9">The sequence shown here is derived from an EMBL/GenBank/DDBJ whole genome shotgun (WGS) entry which is preliminary data.</text>
</comment>
<evidence type="ECO:0000259" key="8">
    <source>
        <dbReference type="Pfam" id="PF14075"/>
    </source>
</evidence>
<dbReference type="InterPro" id="IPR004882">
    <property type="entry name" value="Luc7-rel"/>
</dbReference>
<dbReference type="GO" id="GO:0006376">
    <property type="term" value="P:mRNA splice site recognition"/>
    <property type="evidence" value="ECO:0007669"/>
    <property type="project" value="InterPro"/>
</dbReference>
<dbReference type="Pfam" id="PF03194">
    <property type="entry name" value="LUC7"/>
    <property type="match status" value="1"/>
</dbReference>
<dbReference type="GO" id="GO:0016607">
    <property type="term" value="C:nuclear speck"/>
    <property type="evidence" value="ECO:0007669"/>
    <property type="project" value="UniProtKB-SubCell"/>
</dbReference>
<dbReference type="GO" id="GO:0006325">
    <property type="term" value="P:chromatin organization"/>
    <property type="evidence" value="ECO:0007669"/>
    <property type="project" value="TreeGrafter"/>
</dbReference>